<accession>A0ABQ5VZU7</accession>
<keyword evidence="1" id="KW-0812">Transmembrane</keyword>
<dbReference type="RefSeq" id="WP_284338586.1">
    <property type="nucleotide sequence ID" value="NZ_BSNS01000002.1"/>
</dbReference>
<reference evidence="3" key="1">
    <citation type="journal article" date="2019" name="Int. J. Syst. Evol. Microbiol.">
        <title>The Global Catalogue of Microorganisms (GCM) 10K type strain sequencing project: providing services to taxonomists for standard genome sequencing and annotation.</title>
        <authorList>
            <consortium name="The Broad Institute Genomics Platform"/>
            <consortium name="The Broad Institute Genome Sequencing Center for Infectious Disease"/>
            <person name="Wu L."/>
            <person name="Ma J."/>
        </authorList>
    </citation>
    <scope>NUCLEOTIDE SEQUENCE [LARGE SCALE GENOMIC DNA]</scope>
    <source>
        <strain evidence="3">NBRC 112416</strain>
    </source>
</reference>
<feature type="transmembrane region" description="Helical" evidence="1">
    <location>
        <begin position="189"/>
        <end position="210"/>
    </location>
</feature>
<feature type="transmembrane region" description="Helical" evidence="1">
    <location>
        <begin position="59"/>
        <end position="78"/>
    </location>
</feature>
<keyword evidence="1" id="KW-0472">Membrane</keyword>
<protein>
    <recommendedName>
        <fullName evidence="4">DUF1109 family protein</fullName>
    </recommendedName>
</protein>
<dbReference type="Proteomes" id="UP001156691">
    <property type="component" value="Unassembled WGS sequence"/>
</dbReference>
<comment type="caution">
    <text evidence="2">The sequence shown here is derived from an EMBL/GenBank/DDBJ whole genome shotgun (WGS) entry which is preliminary data.</text>
</comment>
<proteinExistence type="predicted"/>
<evidence type="ECO:0008006" key="4">
    <source>
        <dbReference type="Google" id="ProtNLM"/>
    </source>
</evidence>
<feature type="transmembrane region" description="Helical" evidence="1">
    <location>
        <begin position="130"/>
        <end position="148"/>
    </location>
</feature>
<dbReference type="InterPro" id="IPR009495">
    <property type="entry name" value="NrsF"/>
</dbReference>
<evidence type="ECO:0000313" key="2">
    <source>
        <dbReference type="EMBL" id="GLQ53134.1"/>
    </source>
</evidence>
<name>A0ABQ5VZU7_9HYPH</name>
<feature type="transmembrane region" description="Helical" evidence="1">
    <location>
        <begin position="90"/>
        <end position="110"/>
    </location>
</feature>
<gene>
    <name evidence="2" type="ORF">GCM10010862_03920</name>
</gene>
<keyword evidence="3" id="KW-1185">Reference proteome</keyword>
<keyword evidence="1" id="KW-1133">Transmembrane helix</keyword>
<feature type="transmembrane region" description="Helical" evidence="1">
    <location>
        <begin position="24"/>
        <end position="44"/>
    </location>
</feature>
<evidence type="ECO:0000256" key="1">
    <source>
        <dbReference type="SAM" id="Phobius"/>
    </source>
</evidence>
<feature type="transmembrane region" description="Helical" evidence="1">
    <location>
        <begin position="157"/>
        <end position="177"/>
    </location>
</feature>
<dbReference type="Pfam" id="PF06532">
    <property type="entry name" value="NrsF"/>
    <property type="match status" value="1"/>
</dbReference>
<sequence>MKTDDLIIALTADAGRVRRPMDVVLEWLTVAACVAAALVFAATIGPRADIGEAATTGRFLFKFVVTIALAGSAFWLLLRLNRPGAAGRRDLVLLAAAPALLLLAVAAEFFSVPQAQWAMTAMGKNSFNCLTWIPLIGIGPLALLLPTLRHGAPTRPALSGAVTGLLAGGIAATFYAANCTDDSPFFVVTWYPLAIAMLAAVGAAAGKLIARW</sequence>
<dbReference type="EMBL" id="BSNS01000002">
    <property type="protein sequence ID" value="GLQ53134.1"/>
    <property type="molecule type" value="Genomic_DNA"/>
</dbReference>
<organism evidence="2 3">
    <name type="scientific">Devosia nitrariae</name>
    <dbReference type="NCBI Taxonomy" id="2071872"/>
    <lineage>
        <taxon>Bacteria</taxon>
        <taxon>Pseudomonadati</taxon>
        <taxon>Pseudomonadota</taxon>
        <taxon>Alphaproteobacteria</taxon>
        <taxon>Hyphomicrobiales</taxon>
        <taxon>Devosiaceae</taxon>
        <taxon>Devosia</taxon>
    </lineage>
</organism>
<evidence type="ECO:0000313" key="3">
    <source>
        <dbReference type="Proteomes" id="UP001156691"/>
    </source>
</evidence>